<dbReference type="SUPFAM" id="SSF52172">
    <property type="entry name" value="CheY-like"/>
    <property type="match status" value="1"/>
</dbReference>
<dbReference type="Pfam" id="PF01423">
    <property type="entry name" value="LSM"/>
    <property type="match status" value="1"/>
</dbReference>
<dbReference type="Pfam" id="PF00072">
    <property type="entry name" value="Response_reg"/>
    <property type="match status" value="1"/>
</dbReference>
<dbReference type="Gene3D" id="3.40.50.2300">
    <property type="match status" value="1"/>
</dbReference>
<feature type="region of interest" description="Disordered" evidence="9">
    <location>
        <begin position="322"/>
        <end position="394"/>
    </location>
</feature>
<comment type="function">
    <text evidence="1">Probable aspartic protease. May be involved in the regulation of exocytosis. Acts as a linker between the 19S proteasome and polyubiquitinated proteins via UBA domain interactions with ubiquitin for their subsequent degradation. Required for S-phase checkpoint control.</text>
</comment>
<dbReference type="InterPro" id="IPR000626">
    <property type="entry name" value="Ubiquitin-like_dom"/>
</dbReference>
<evidence type="ECO:0000313" key="13">
    <source>
        <dbReference type="EMBL" id="QWU89020.1"/>
    </source>
</evidence>
<evidence type="ECO:0000259" key="11">
    <source>
        <dbReference type="PROSITE" id="PS50110"/>
    </source>
</evidence>
<keyword evidence="6" id="KW-0064">Aspartyl protease</keyword>
<dbReference type="InterPro" id="IPR033882">
    <property type="entry name" value="DDI1_N"/>
</dbReference>
<evidence type="ECO:0000256" key="1">
    <source>
        <dbReference type="ARBA" id="ARBA00003231"/>
    </source>
</evidence>
<feature type="domain" description="Response regulatory" evidence="11">
    <location>
        <begin position="412"/>
        <end position="561"/>
    </location>
</feature>
<organism evidence="13 14">
    <name type="scientific">Candidozyma haemuli</name>
    <dbReference type="NCBI Taxonomy" id="45357"/>
    <lineage>
        <taxon>Eukaryota</taxon>
        <taxon>Fungi</taxon>
        <taxon>Dikarya</taxon>
        <taxon>Ascomycota</taxon>
        <taxon>Saccharomycotina</taxon>
        <taxon>Pichiomycetes</taxon>
        <taxon>Metschnikowiaceae</taxon>
        <taxon>Candidozyma</taxon>
    </lineage>
</organism>
<feature type="domain" description="Ubiquitin-like" evidence="10">
    <location>
        <begin position="656"/>
        <end position="724"/>
    </location>
</feature>
<gene>
    <name evidence="13" type="ORF">CA3LBN_003343</name>
</gene>
<feature type="domain" description="Sm" evidence="12">
    <location>
        <begin position="594"/>
        <end position="667"/>
    </location>
</feature>
<dbReference type="SMART" id="SM00651">
    <property type="entry name" value="Sm"/>
    <property type="match status" value="1"/>
</dbReference>
<dbReference type="InterPro" id="IPR021109">
    <property type="entry name" value="Peptidase_aspartic_dom_sf"/>
</dbReference>
<dbReference type="InterPro" id="IPR001163">
    <property type="entry name" value="Sm_dom_euk/arc"/>
</dbReference>
<dbReference type="InterPro" id="IPR029071">
    <property type="entry name" value="Ubiquitin-like_domsf"/>
</dbReference>
<reference evidence="13 14" key="1">
    <citation type="submission" date="2021-06" db="EMBL/GenBank/DDBJ databases">
        <title>Candida outbreak in Lebanon.</title>
        <authorList>
            <person name="Finianos M."/>
        </authorList>
    </citation>
    <scope>NUCLEOTIDE SEQUENCE [LARGE SCALE GENOMIC DNA]</scope>
    <source>
        <strain evidence="13">CA3LBN</strain>
    </source>
</reference>
<dbReference type="CDD" id="cd05479">
    <property type="entry name" value="RP_DDI"/>
    <property type="match status" value="1"/>
</dbReference>
<keyword evidence="7" id="KW-0378">Hydrolase</keyword>
<feature type="compositionally biased region" description="Low complexity" evidence="9">
    <location>
        <begin position="736"/>
        <end position="751"/>
    </location>
</feature>
<dbReference type="PROSITE" id="PS50110">
    <property type="entry name" value="RESPONSE_REGULATORY"/>
    <property type="match status" value="1"/>
</dbReference>
<dbReference type="CDD" id="cd01796">
    <property type="entry name" value="Ubl_Ddi1_like"/>
    <property type="match status" value="1"/>
</dbReference>
<feature type="modified residue" description="4-aspartylphosphate" evidence="8">
    <location>
        <position position="461"/>
    </location>
</feature>
<evidence type="ECO:0000313" key="14">
    <source>
        <dbReference type="Proteomes" id="UP000825434"/>
    </source>
</evidence>
<dbReference type="SMART" id="SM00213">
    <property type="entry name" value="UBQ"/>
    <property type="match status" value="1"/>
</dbReference>
<protein>
    <recommendedName>
        <fullName evidence="4">DNA damage-inducible protein 1</fullName>
    </recommendedName>
</protein>
<feature type="compositionally biased region" description="Polar residues" evidence="9">
    <location>
        <begin position="1"/>
        <end position="24"/>
    </location>
</feature>
<proteinExistence type="inferred from homology"/>
<dbReference type="EMBL" id="CP076664">
    <property type="protein sequence ID" value="QWU89020.1"/>
    <property type="molecule type" value="Genomic_DNA"/>
</dbReference>
<feature type="compositionally biased region" description="Polar residues" evidence="9">
    <location>
        <begin position="355"/>
        <end position="365"/>
    </location>
</feature>
<dbReference type="SUPFAM" id="SSF50182">
    <property type="entry name" value="Sm-like ribonucleoproteins"/>
    <property type="match status" value="1"/>
</dbReference>
<dbReference type="Pfam" id="PF00240">
    <property type="entry name" value="ubiquitin"/>
    <property type="match status" value="1"/>
</dbReference>
<evidence type="ECO:0000259" key="12">
    <source>
        <dbReference type="PROSITE" id="PS52002"/>
    </source>
</evidence>
<feature type="region of interest" description="Disordered" evidence="9">
    <location>
        <begin position="198"/>
        <end position="225"/>
    </location>
</feature>
<evidence type="ECO:0000256" key="3">
    <source>
        <dbReference type="ARBA" id="ARBA00011128"/>
    </source>
</evidence>
<dbReference type="InterPro" id="IPR047575">
    <property type="entry name" value="Sm"/>
</dbReference>
<evidence type="ECO:0000259" key="10">
    <source>
        <dbReference type="PROSITE" id="PS50053"/>
    </source>
</evidence>
<dbReference type="PROSITE" id="PS52002">
    <property type="entry name" value="SM"/>
    <property type="match status" value="1"/>
</dbReference>
<dbReference type="Gene3D" id="2.30.30.100">
    <property type="match status" value="1"/>
</dbReference>
<keyword evidence="5" id="KW-0645">Protease</keyword>
<dbReference type="CDD" id="cd17546">
    <property type="entry name" value="REC_hyHK_CKI1_RcsC-like"/>
    <property type="match status" value="1"/>
</dbReference>
<accession>A0ABX8I8K6</accession>
<comment type="similarity">
    <text evidence="2">Belongs to the DDI1 family.</text>
</comment>
<dbReference type="SUPFAM" id="SSF50630">
    <property type="entry name" value="Acid proteases"/>
    <property type="match status" value="1"/>
</dbReference>
<dbReference type="InterPro" id="IPR019103">
    <property type="entry name" value="Peptidase_aspartic_DDI1-type"/>
</dbReference>
<feature type="compositionally biased region" description="Basic and acidic residues" evidence="9">
    <location>
        <begin position="366"/>
        <end position="378"/>
    </location>
</feature>
<dbReference type="Gene3D" id="3.10.20.90">
    <property type="entry name" value="Phosphatidylinositol 3-kinase Catalytic Subunit, Chain A, domain 1"/>
    <property type="match status" value="1"/>
</dbReference>
<feature type="region of interest" description="Disordered" evidence="9">
    <location>
        <begin position="90"/>
        <end position="129"/>
    </location>
</feature>
<dbReference type="PANTHER" id="PTHR12917:SF1">
    <property type="entry name" value="AT13091P"/>
    <property type="match status" value="1"/>
</dbReference>
<feature type="region of interest" description="Disordered" evidence="9">
    <location>
        <begin position="262"/>
        <end position="284"/>
    </location>
</feature>
<dbReference type="Proteomes" id="UP000825434">
    <property type="component" value="Chromosome 4"/>
</dbReference>
<keyword evidence="14" id="KW-1185">Reference proteome</keyword>
<dbReference type="PANTHER" id="PTHR12917">
    <property type="entry name" value="ASPARTYL PROTEASE DDI-RELATED"/>
    <property type="match status" value="1"/>
</dbReference>
<evidence type="ECO:0000256" key="5">
    <source>
        <dbReference type="ARBA" id="ARBA00022670"/>
    </source>
</evidence>
<evidence type="ECO:0000256" key="7">
    <source>
        <dbReference type="ARBA" id="ARBA00022801"/>
    </source>
</evidence>
<evidence type="ECO:0000256" key="4">
    <source>
        <dbReference type="ARBA" id="ARBA00021491"/>
    </source>
</evidence>
<keyword evidence="8" id="KW-0597">Phosphoprotein</keyword>
<name>A0ABX8I8K6_9ASCO</name>
<dbReference type="InterPro" id="IPR001969">
    <property type="entry name" value="Aspartic_peptidase_AS"/>
</dbReference>
<dbReference type="InterPro" id="IPR001789">
    <property type="entry name" value="Sig_transdc_resp-reg_receiver"/>
</dbReference>
<evidence type="ECO:0000256" key="8">
    <source>
        <dbReference type="PROSITE-ProRule" id="PRU00169"/>
    </source>
</evidence>
<feature type="compositionally biased region" description="Polar residues" evidence="9">
    <location>
        <begin position="322"/>
        <end position="341"/>
    </location>
</feature>
<feature type="region of interest" description="Disordered" evidence="9">
    <location>
        <begin position="727"/>
        <end position="753"/>
    </location>
</feature>
<dbReference type="PROSITE" id="PS00141">
    <property type="entry name" value="ASP_PROTEASE"/>
    <property type="match status" value="1"/>
</dbReference>
<comment type="subunit">
    <text evidence="3">Binds ubiquitin and polyubiquitinated proteins.</text>
</comment>
<evidence type="ECO:0000256" key="6">
    <source>
        <dbReference type="ARBA" id="ARBA00022750"/>
    </source>
</evidence>
<feature type="compositionally biased region" description="Polar residues" evidence="9">
    <location>
        <begin position="269"/>
        <end position="284"/>
    </location>
</feature>
<feature type="region of interest" description="Disordered" evidence="9">
    <location>
        <begin position="1"/>
        <end position="53"/>
    </location>
</feature>
<dbReference type="Pfam" id="PF09668">
    <property type="entry name" value="Asp_protease"/>
    <property type="match status" value="1"/>
</dbReference>
<dbReference type="SUPFAM" id="SSF54236">
    <property type="entry name" value="Ubiquitin-like"/>
    <property type="match status" value="1"/>
</dbReference>
<sequence length="991" mass="109212">MPKTYSQYHQGSSPNNTHSRQRSWGNPLPQQPATKRVWVKKDDGPPTTLMMGPQDLVDDLKLAITYKYPTTLARQFDPADIQIHLRVPDEPVKKHKPKQSSLNRIVSESDDNSISSGSTITGSRSPSLPATSTFGGSIVMLEPDQNIWDLLDEYFGGGMGMNDALTIVAAQRQPSMPYGFVDIPDRMNSRPLEYNHQHNPSIDMSGQGPPARGASPTHVLTDNYHHPRPQHAFPVNPNAIGKNPSVSPSLTHRLSPVNGAINVHKRSHSNPPQSPSMNSVNSMTTKSNGQAVLLLPKNFTLGEQSHLKRYSLDENMVNKNFSNHGKSLSDSTNVTSIGTNTESEEEKPVPRKTSQEISRSSSGSHTLEKPQKRSEEKPAAASRKTSSEGLTPADVRDAKPISTFERVLPSLLVLVVEDNAINQAILGAFLRKHKIRYQIAKNGQEAIDKWRQGGFHLVLMDIQLPVKSGIEATKEIRYLEKVNRIGVFAQHELSKSNGSTSIKEDEKLDLNLFRSPVIIVALTASSNSSVDRKNALTAGCNDFLTKPVNLVWLQNKITEWGCMQALIDYNGWKVKRSGKGDPTTEESSKKDTILPLEVIDRAIGTDIKILLTNNKEFTGKLVGFDDFVNVVLEDATEIDGDGNTGSKIKRMLLNGSQIAMLTTNDILAIDFPSSLTIEDLKAYIEVETDISPASQILIHNSKSLVDAKKTLEEVGIKDDDLIVLQSSAKKQQTQAPPQDSQSSFPQSSFPQGHELDSNIEAMRLSALSNPMALEQMKSINPGLHSSINDPARFKEAFLHTAQAMQNPSRQNEEELRRLEADPDDPANQARIMEIIRQQQIDENLQLAADISPESFVPVSMLYIKLRIKGTDIYALVDSGAAHTIISSEIAEKCGLSNLIDTRYITEARGVGKQTSKGRIHSAPVSIGDSNADIPCSFTVLDCNVDCLFGLDMLKRHKCSIDLGKNALVIGDIETKFLSESEIEKHIKPMDR</sequence>
<dbReference type="InterPro" id="IPR010920">
    <property type="entry name" value="LSM_dom_sf"/>
</dbReference>
<dbReference type="CDD" id="cd01732">
    <property type="entry name" value="LSm5"/>
    <property type="match status" value="1"/>
</dbReference>
<dbReference type="Gene3D" id="2.40.70.10">
    <property type="entry name" value="Acid Proteases"/>
    <property type="match status" value="1"/>
</dbReference>
<dbReference type="SMART" id="SM00448">
    <property type="entry name" value="REC"/>
    <property type="match status" value="1"/>
</dbReference>
<dbReference type="InterPro" id="IPR033871">
    <property type="entry name" value="LSm5"/>
</dbReference>
<evidence type="ECO:0000256" key="2">
    <source>
        <dbReference type="ARBA" id="ARBA00009136"/>
    </source>
</evidence>
<evidence type="ECO:0000256" key="9">
    <source>
        <dbReference type="SAM" id="MobiDB-lite"/>
    </source>
</evidence>
<dbReference type="PROSITE" id="PS50053">
    <property type="entry name" value="UBIQUITIN_2"/>
    <property type="match status" value="1"/>
</dbReference>
<feature type="compositionally biased region" description="Low complexity" evidence="9">
    <location>
        <begin position="112"/>
        <end position="127"/>
    </location>
</feature>
<dbReference type="InterPro" id="IPR011006">
    <property type="entry name" value="CheY-like_superfamily"/>
</dbReference>